<reference evidence="2" key="1">
    <citation type="submission" date="2017-02" db="UniProtKB">
        <authorList>
            <consortium name="WormBaseParasite"/>
        </authorList>
    </citation>
    <scope>IDENTIFICATION</scope>
</reference>
<proteinExistence type="predicted"/>
<keyword evidence="1" id="KW-1185">Reference proteome</keyword>
<dbReference type="AlphaFoldDB" id="A0A0M3IN87"/>
<dbReference type="WBParaSite" id="ALUE_0002021501-mRNA-1">
    <property type="protein sequence ID" value="ALUE_0002021501-mRNA-1"/>
    <property type="gene ID" value="ALUE_0002021501"/>
</dbReference>
<evidence type="ECO:0000313" key="2">
    <source>
        <dbReference type="WBParaSite" id="ALUE_0002021501-mRNA-1"/>
    </source>
</evidence>
<name>A0A0M3IN87_ASCLU</name>
<evidence type="ECO:0000313" key="1">
    <source>
        <dbReference type="Proteomes" id="UP000036681"/>
    </source>
</evidence>
<organism evidence="1 2">
    <name type="scientific">Ascaris lumbricoides</name>
    <name type="common">Giant roundworm</name>
    <dbReference type="NCBI Taxonomy" id="6252"/>
    <lineage>
        <taxon>Eukaryota</taxon>
        <taxon>Metazoa</taxon>
        <taxon>Ecdysozoa</taxon>
        <taxon>Nematoda</taxon>
        <taxon>Chromadorea</taxon>
        <taxon>Rhabditida</taxon>
        <taxon>Spirurina</taxon>
        <taxon>Ascaridomorpha</taxon>
        <taxon>Ascaridoidea</taxon>
        <taxon>Ascarididae</taxon>
        <taxon>Ascaris</taxon>
    </lineage>
</organism>
<sequence>MISLAFSTSHIAEETVDLSPMFLSLNRIFDESERREDAFVASNFTVSDFIDSWIYQPGFPLLEDEEINDRLFG</sequence>
<accession>A0A0M3IN87</accession>
<dbReference type="Proteomes" id="UP000036681">
    <property type="component" value="Unplaced"/>
</dbReference>
<protein>
    <submittedName>
        <fullName evidence="2">Peptidase M1 membrane alanine aminopeptidase domain-containing protein</fullName>
    </submittedName>
</protein>